<feature type="domain" description="PNPLA" evidence="5">
    <location>
        <begin position="9"/>
        <end position="167"/>
    </location>
</feature>
<evidence type="ECO:0000313" key="6">
    <source>
        <dbReference type="EMBL" id="OMP68507.1"/>
    </source>
</evidence>
<dbReference type="AlphaFoldDB" id="A0A1V2AC17"/>
<comment type="caution">
    <text evidence="4">Lacks conserved residue(s) required for the propagation of feature annotation.</text>
</comment>
<accession>A0A1V2AC17</accession>
<evidence type="ECO:0000256" key="1">
    <source>
        <dbReference type="ARBA" id="ARBA00022801"/>
    </source>
</evidence>
<sequence>MTDEPKIGLALGSGGARGFAHVGVLKVFQEENIPVHIIAGSSMGALVGALYGAGHTMDQLYKLSSAFQRKFFLDWIVPKMGFIAGRKIKDLIRLFTHGKHIEELNVQLAIIATDIKAAEKVVFTKGPIDEAVRASIAIPGIFVPEKIGGRLLVDGGVIDRVPVSVAKEMGADIVIGVDVASVKKNAEMTTIFDVIMQSIDILQLEIIESRTLASNLMIRPSVDSYNSRAFTHIPNIIAAGEQSAREHVAAIKEMISAWKEEQR</sequence>
<evidence type="ECO:0000256" key="4">
    <source>
        <dbReference type="PROSITE-ProRule" id="PRU01161"/>
    </source>
</evidence>
<dbReference type="SUPFAM" id="SSF52151">
    <property type="entry name" value="FabD/lysophospholipase-like"/>
    <property type="match status" value="1"/>
</dbReference>
<dbReference type="PANTHER" id="PTHR14226:SF76">
    <property type="entry name" value="NTE FAMILY PROTEIN RSSA"/>
    <property type="match status" value="1"/>
</dbReference>
<dbReference type="Gene3D" id="3.40.1090.10">
    <property type="entry name" value="Cytosolic phospholipase A2 catalytic domain"/>
    <property type="match status" value="2"/>
</dbReference>
<dbReference type="GO" id="GO:0016042">
    <property type="term" value="P:lipid catabolic process"/>
    <property type="evidence" value="ECO:0007669"/>
    <property type="project" value="UniProtKB-UniRule"/>
</dbReference>
<comment type="caution">
    <text evidence="6">The sequence shown here is derived from an EMBL/GenBank/DDBJ whole genome shotgun (WGS) entry which is preliminary data.</text>
</comment>
<evidence type="ECO:0000313" key="7">
    <source>
        <dbReference type="Proteomes" id="UP000188613"/>
    </source>
</evidence>
<evidence type="ECO:0000256" key="3">
    <source>
        <dbReference type="ARBA" id="ARBA00023098"/>
    </source>
</evidence>
<keyword evidence="3 4" id="KW-0443">Lipid metabolism</keyword>
<dbReference type="OrthoDB" id="9770965at2"/>
<dbReference type="InterPro" id="IPR050301">
    <property type="entry name" value="NTE"/>
</dbReference>
<name>A0A1V2AC17_9BACI</name>
<gene>
    <name evidence="6" type="ORF">BTO28_00200</name>
</gene>
<dbReference type="STRING" id="1714355.BTO28_00200"/>
<dbReference type="InterPro" id="IPR002641">
    <property type="entry name" value="PNPLA_dom"/>
</dbReference>
<feature type="short sequence motif" description="GXSXG" evidence="4">
    <location>
        <begin position="40"/>
        <end position="44"/>
    </location>
</feature>
<evidence type="ECO:0000256" key="2">
    <source>
        <dbReference type="ARBA" id="ARBA00022963"/>
    </source>
</evidence>
<dbReference type="GO" id="GO:0016787">
    <property type="term" value="F:hydrolase activity"/>
    <property type="evidence" value="ECO:0007669"/>
    <property type="project" value="UniProtKB-UniRule"/>
</dbReference>
<proteinExistence type="predicted"/>
<dbReference type="Proteomes" id="UP000188613">
    <property type="component" value="Unassembled WGS sequence"/>
</dbReference>
<feature type="active site" description="Nucleophile" evidence="4">
    <location>
        <position position="42"/>
    </location>
</feature>
<keyword evidence="7" id="KW-1185">Reference proteome</keyword>
<dbReference type="PROSITE" id="PS51635">
    <property type="entry name" value="PNPLA"/>
    <property type="match status" value="1"/>
</dbReference>
<protein>
    <submittedName>
        <fullName evidence="6">Esterase</fullName>
    </submittedName>
</protein>
<organism evidence="6 7">
    <name type="scientific">Domibacillus epiphyticus</name>
    <dbReference type="NCBI Taxonomy" id="1714355"/>
    <lineage>
        <taxon>Bacteria</taxon>
        <taxon>Bacillati</taxon>
        <taxon>Bacillota</taxon>
        <taxon>Bacilli</taxon>
        <taxon>Bacillales</taxon>
        <taxon>Bacillaceae</taxon>
        <taxon>Domibacillus</taxon>
    </lineage>
</organism>
<dbReference type="RefSeq" id="WP_076762835.1">
    <property type="nucleotide sequence ID" value="NZ_MSFI01000001.1"/>
</dbReference>
<keyword evidence="1 4" id="KW-0378">Hydrolase</keyword>
<dbReference type="InterPro" id="IPR016035">
    <property type="entry name" value="Acyl_Trfase/lysoPLipase"/>
</dbReference>
<dbReference type="Pfam" id="PF01734">
    <property type="entry name" value="Patatin"/>
    <property type="match status" value="1"/>
</dbReference>
<keyword evidence="2 4" id="KW-0442">Lipid degradation</keyword>
<dbReference type="EMBL" id="MSFI01000001">
    <property type="protein sequence ID" value="OMP68507.1"/>
    <property type="molecule type" value="Genomic_DNA"/>
</dbReference>
<feature type="active site" description="Proton acceptor" evidence="4">
    <location>
        <position position="154"/>
    </location>
</feature>
<reference evidence="6 7" key="1">
    <citation type="submission" date="2016-12" db="EMBL/GenBank/DDBJ databases">
        <title>Domibacillus sp. SAB 38T whole genome sequencing.</title>
        <authorList>
            <person name="Verma A."/>
            <person name="Ojha A.K."/>
            <person name="Krishnamurthi S."/>
        </authorList>
    </citation>
    <scope>NUCLEOTIDE SEQUENCE [LARGE SCALE GENOMIC DNA]</scope>
    <source>
        <strain evidence="6 7">SAB 38</strain>
    </source>
</reference>
<dbReference type="PANTHER" id="PTHR14226">
    <property type="entry name" value="NEUROPATHY TARGET ESTERASE/SWISS CHEESE D.MELANOGASTER"/>
    <property type="match status" value="1"/>
</dbReference>
<evidence type="ECO:0000259" key="5">
    <source>
        <dbReference type="PROSITE" id="PS51635"/>
    </source>
</evidence>
<feature type="short sequence motif" description="DGA/G" evidence="4">
    <location>
        <begin position="154"/>
        <end position="156"/>
    </location>
</feature>